<evidence type="ECO:0000313" key="3">
    <source>
        <dbReference type="EMBL" id="QDV59003.1"/>
    </source>
</evidence>
<dbReference type="Pfam" id="PF13840">
    <property type="entry name" value="ACT_7"/>
    <property type="match status" value="1"/>
</dbReference>
<dbReference type="InterPro" id="IPR018717">
    <property type="entry name" value="DUF2241"/>
</dbReference>
<dbReference type="PANTHER" id="PTHR39199">
    <property type="entry name" value="BLR5128 PROTEIN"/>
    <property type="match status" value="1"/>
</dbReference>
<dbReference type="Proteomes" id="UP000316770">
    <property type="component" value="Chromosome"/>
</dbReference>
<evidence type="ECO:0000313" key="4">
    <source>
        <dbReference type="Proteomes" id="UP000316770"/>
    </source>
</evidence>
<dbReference type="RefSeq" id="WP_145289992.1">
    <property type="nucleotide sequence ID" value="NZ_CP036318.1"/>
</dbReference>
<dbReference type="InterPro" id="IPR045865">
    <property type="entry name" value="ACT-like_dom_sf"/>
</dbReference>
<evidence type="ECO:0000259" key="2">
    <source>
        <dbReference type="Pfam" id="PF13840"/>
    </source>
</evidence>
<gene>
    <name evidence="3" type="ORF">Mal33_50280</name>
</gene>
<dbReference type="Gene3D" id="3.30.2130.10">
    <property type="entry name" value="VC0802-like"/>
    <property type="match status" value="1"/>
</dbReference>
<evidence type="ECO:0000259" key="1">
    <source>
        <dbReference type="Pfam" id="PF10000"/>
    </source>
</evidence>
<dbReference type="EMBL" id="CP036318">
    <property type="protein sequence ID" value="QDV59003.1"/>
    <property type="molecule type" value="Genomic_DNA"/>
</dbReference>
<protein>
    <submittedName>
        <fullName evidence="3">ACT domain protein</fullName>
    </submittedName>
</protein>
<dbReference type="Pfam" id="PF10000">
    <property type="entry name" value="ACT_3"/>
    <property type="match status" value="1"/>
</dbReference>
<feature type="domain" description="DUF2241" evidence="1">
    <location>
        <begin position="2"/>
        <end position="68"/>
    </location>
</feature>
<dbReference type="PANTHER" id="PTHR39199:SF1">
    <property type="entry name" value="BLR5128 PROTEIN"/>
    <property type="match status" value="1"/>
</dbReference>
<keyword evidence="4" id="KW-1185">Reference proteome</keyword>
<dbReference type="AlphaFoldDB" id="A0A518J0Y3"/>
<sequence length="151" mass="15934">MSGITDLQTLLAGLKPILVPGDYVFVTLPEAKFGDGAELEPIAAFTETEGMTLVIPKALAGKSGQQSSGEFRMITLQVHSALDAVGLTAAVADALTKRGISANIIAAYYHDHVFVPSSRADDALDALKAFANASADRASRTEVQREERKSS</sequence>
<reference evidence="3 4" key="1">
    <citation type="submission" date="2019-02" db="EMBL/GenBank/DDBJ databases">
        <title>Deep-cultivation of Planctomycetes and their phenomic and genomic characterization uncovers novel biology.</title>
        <authorList>
            <person name="Wiegand S."/>
            <person name="Jogler M."/>
            <person name="Boedeker C."/>
            <person name="Pinto D."/>
            <person name="Vollmers J."/>
            <person name="Rivas-Marin E."/>
            <person name="Kohn T."/>
            <person name="Peeters S.H."/>
            <person name="Heuer A."/>
            <person name="Rast P."/>
            <person name="Oberbeckmann S."/>
            <person name="Bunk B."/>
            <person name="Jeske O."/>
            <person name="Meyerdierks A."/>
            <person name="Storesund J.E."/>
            <person name="Kallscheuer N."/>
            <person name="Luecker S."/>
            <person name="Lage O.M."/>
            <person name="Pohl T."/>
            <person name="Merkel B.J."/>
            <person name="Hornburger P."/>
            <person name="Mueller R.-W."/>
            <person name="Bruemmer F."/>
            <person name="Labrenz M."/>
            <person name="Spormann A.M."/>
            <person name="Op den Camp H."/>
            <person name="Overmann J."/>
            <person name="Amann R."/>
            <person name="Jetten M.S.M."/>
            <person name="Mascher T."/>
            <person name="Medema M.H."/>
            <person name="Devos D.P."/>
            <person name="Kaster A.-K."/>
            <person name="Ovreas L."/>
            <person name="Rohde M."/>
            <person name="Galperin M.Y."/>
            <person name="Jogler C."/>
        </authorList>
    </citation>
    <scope>NUCLEOTIDE SEQUENCE [LARGE SCALE GENOMIC DNA]</scope>
    <source>
        <strain evidence="3 4">Mal33</strain>
    </source>
</reference>
<organism evidence="3 4">
    <name type="scientific">Rosistilla oblonga</name>
    <dbReference type="NCBI Taxonomy" id="2527990"/>
    <lineage>
        <taxon>Bacteria</taxon>
        <taxon>Pseudomonadati</taxon>
        <taxon>Planctomycetota</taxon>
        <taxon>Planctomycetia</taxon>
        <taxon>Pirellulales</taxon>
        <taxon>Pirellulaceae</taxon>
        <taxon>Rosistilla</taxon>
    </lineage>
</organism>
<feature type="domain" description="CASTOR ACT" evidence="2">
    <location>
        <begin position="72"/>
        <end position="128"/>
    </location>
</feature>
<dbReference type="InterPro" id="IPR027795">
    <property type="entry name" value="CASTOR_ACT_dom"/>
</dbReference>
<dbReference type="SUPFAM" id="SSF55021">
    <property type="entry name" value="ACT-like"/>
    <property type="match status" value="2"/>
</dbReference>
<name>A0A518J0Y3_9BACT</name>
<accession>A0A518J0Y3</accession>
<proteinExistence type="predicted"/>